<proteinExistence type="predicted"/>
<name>A0ABU1U4R6_9BACL</name>
<keyword evidence="1" id="KW-0812">Transmembrane</keyword>
<organism evidence="4 5">
    <name type="scientific">Fictibacillus barbaricus</name>
    <dbReference type="NCBI Taxonomy" id="182136"/>
    <lineage>
        <taxon>Bacteria</taxon>
        <taxon>Bacillati</taxon>
        <taxon>Bacillota</taxon>
        <taxon>Bacilli</taxon>
        <taxon>Bacillales</taxon>
        <taxon>Fictibacillaceae</taxon>
        <taxon>Fictibacillus</taxon>
    </lineage>
</organism>
<accession>A0ABU1U4R6</accession>
<dbReference type="Pfam" id="PF18705">
    <property type="entry name" value="DUF5643"/>
    <property type="match status" value="1"/>
</dbReference>
<dbReference type="EMBL" id="JAVDWA010000007">
    <property type="protein sequence ID" value="MDR7074398.1"/>
    <property type="molecule type" value="Genomic_DNA"/>
</dbReference>
<dbReference type="Proteomes" id="UP001258181">
    <property type="component" value="Unassembled WGS sequence"/>
</dbReference>
<keyword evidence="5" id="KW-1185">Reference proteome</keyword>
<evidence type="ECO:0000256" key="1">
    <source>
        <dbReference type="SAM" id="Phobius"/>
    </source>
</evidence>
<keyword evidence="1" id="KW-1133">Transmembrane helix</keyword>
<feature type="transmembrane region" description="Helical" evidence="1">
    <location>
        <begin position="51"/>
        <end position="68"/>
    </location>
</feature>
<comment type="caution">
    <text evidence="4">The sequence shown here is derived from an EMBL/GenBank/DDBJ whole genome shotgun (WGS) entry which is preliminary data.</text>
</comment>
<reference evidence="4 5" key="1">
    <citation type="submission" date="2023-07" db="EMBL/GenBank/DDBJ databases">
        <title>Sorghum-associated microbial communities from plants grown in Nebraska, USA.</title>
        <authorList>
            <person name="Schachtman D."/>
        </authorList>
    </citation>
    <scope>NUCLEOTIDE SEQUENCE [LARGE SCALE GENOMIC DNA]</scope>
    <source>
        <strain evidence="4 5">BE211</strain>
    </source>
</reference>
<protein>
    <recommendedName>
        <fullName evidence="6">DUF4179 domain-containing protein</fullName>
    </recommendedName>
</protein>
<evidence type="ECO:0000259" key="2">
    <source>
        <dbReference type="Pfam" id="PF13786"/>
    </source>
</evidence>
<evidence type="ECO:0000259" key="3">
    <source>
        <dbReference type="Pfam" id="PF18705"/>
    </source>
</evidence>
<dbReference type="InterPro" id="IPR025436">
    <property type="entry name" value="DUF4179"/>
</dbReference>
<evidence type="ECO:0000313" key="5">
    <source>
        <dbReference type="Proteomes" id="UP001258181"/>
    </source>
</evidence>
<dbReference type="RefSeq" id="WP_310261277.1">
    <property type="nucleotide sequence ID" value="NZ_JAVDWA010000007.1"/>
</dbReference>
<evidence type="ECO:0008006" key="6">
    <source>
        <dbReference type="Google" id="ProtNLM"/>
    </source>
</evidence>
<dbReference type="InterPro" id="IPR040680">
    <property type="entry name" value="DUF5643"/>
</dbReference>
<feature type="domain" description="DUF5643" evidence="3">
    <location>
        <begin position="222"/>
        <end position="328"/>
    </location>
</feature>
<keyword evidence="1" id="KW-0472">Membrane</keyword>
<evidence type="ECO:0000313" key="4">
    <source>
        <dbReference type="EMBL" id="MDR7074398.1"/>
    </source>
</evidence>
<feature type="domain" description="DUF4179" evidence="2">
    <location>
        <begin position="48"/>
        <end position="140"/>
    </location>
</feature>
<sequence>MFKNEEEKLGHYKNELDNIPVSLGSLDNAIMAGFHKAKSEQRKRTRKMRGIYSFVIAALLLIGLFSSIKISPAFASYISEIPGMEKIVKLIDDDKGRMAAVEKKYYQKQGVSDEKDGLKVTIDGTISDEKGIVLFYTLQSKEKIKEIQIDKVNLKAKDGTVLDEASISYGELHQSEKGEHSFSGEIEYFFEAPLTAKNYVINIEVKGKKFSLPFTLNDFKAKKEYTINKTMELEGQKIYVEKADIYPLRVAIHLKMNPNNTKQILNLEDLRLVDENNEVWGKISNGATGLGDKDTEQEIYLQSNYFTDPKELYLVLNSAQAVDKKDLIVIVDTDKLEIQKQPNGEMLQNIRFEEERGLVFELHSNKAFNFELFGDITDANGNKIEVHEQSMSSSDRKGLTELGIKLPPKNTYKNPISIELNYYPSWIKGHEKIRIK</sequence>
<dbReference type="Pfam" id="PF13786">
    <property type="entry name" value="DUF4179"/>
    <property type="match status" value="1"/>
</dbReference>
<dbReference type="Gene3D" id="2.60.40.1630">
    <property type="entry name" value="bacillus anthracis domain"/>
    <property type="match status" value="1"/>
</dbReference>
<gene>
    <name evidence="4" type="ORF">J2X07_003394</name>
</gene>